<evidence type="ECO:0000313" key="3">
    <source>
        <dbReference type="Proteomes" id="UP001529380"/>
    </source>
</evidence>
<name>A0ABT7UUZ7_9FIRM</name>
<proteinExistence type="predicted"/>
<dbReference type="EMBL" id="JAUDCL010000060">
    <property type="protein sequence ID" value="MDM8202699.1"/>
    <property type="molecule type" value="Genomic_DNA"/>
</dbReference>
<sequence>MRLAITLVIALAVLVFHYWASRRPLRYWYVGGIIPLVWLVLLAAAFSHGIVNWAQDWKIIVFPTLIFFFMWAEGHEAVRKKELAKMKAQDME</sequence>
<evidence type="ECO:0000256" key="1">
    <source>
        <dbReference type="SAM" id="Phobius"/>
    </source>
</evidence>
<evidence type="ECO:0000313" key="2">
    <source>
        <dbReference type="EMBL" id="MDM8202699.1"/>
    </source>
</evidence>
<keyword evidence="1" id="KW-1133">Transmembrane helix</keyword>
<reference evidence="2 3" key="1">
    <citation type="submission" date="2023-06" db="EMBL/GenBank/DDBJ databases">
        <title>Identification and characterization of horizontal gene transfer across gut microbiota members of farm animals based on homology search.</title>
        <authorList>
            <person name="Schwarzerova J."/>
            <person name="Nykrynova M."/>
            <person name="Jureckova K."/>
            <person name="Cejkova D."/>
            <person name="Rychlik I."/>
        </authorList>
    </citation>
    <scope>NUCLEOTIDE SEQUENCE [LARGE SCALE GENOMIC DNA]</scope>
    <source>
        <strain evidence="2 3">ET340</strain>
    </source>
</reference>
<reference evidence="2 3" key="3">
    <citation type="submission" date="2023-06" db="EMBL/GenBank/DDBJ databases">
        <authorList>
            <person name="Zeman M."/>
            <person name="Kubasova T."/>
            <person name="Jahodarova E."/>
            <person name="Nykrynova M."/>
            <person name="Rychlik I."/>
        </authorList>
    </citation>
    <scope>NUCLEOTIDE SEQUENCE [LARGE SCALE GENOMIC DNA]</scope>
    <source>
        <strain evidence="2 3">ET340</strain>
    </source>
</reference>
<protein>
    <submittedName>
        <fullName evidence="2">Uncharacterized protein</fullName>
    </submittedName>
</protein>
<organism evidence="2 3">
    <name type="scientific">Allofournierella massiliensis</name>
    <dbReference type="NCBI Taxonomy" id="1650663"/>
    <lineage>
        <taxon>Bacteria</taxon>
        <taxon>Bacillati</taxon>
        <taxon>Bacillota</taxon>
        <taxon>Clostridia</taxon>
        <taxon>Eubacteriales</taxon>
        <taxon>Oscillospiraceae</taxon>
        <taxon>Allofournierella</taxon>
    </lineage>
</organism>
<feature type="transmembrane region" description="Helical" evidence="1">
    <location>
        <begin position="32"/>
        <end position="51"/>
    </location>
</feature>
<keyword evidence="3" id="KW-1185">Reference proteome</keyword>
<accession>A0ABT7UUZ7</accession>
<reference evidence="3" key="2">
    <citation type="submission" date="2023-06" db="EMBL/GenBank/DDBJ databases">
        <title>Identification and characterization of horizontal gene transfer across gut microbiota members of farm animals based on homology search.</title>
        <authorList>
            <person name="Zeman M."/>
            <person name="Kubasova T."/>
            <person name="Jahodarova E."/>
            <person name="Nykrynova M."/>
            <person name="Rychlik I."/>
        </authorList>
    </citation>
    <scope>NUCLEOTIDE SEQUENCE [LARGE SCALE GENOMIC DNA]</scope>
    <source>
        <strain evidence="3">ET340</strain>
    </source>
</reference>
<keyword evidence="1" id="KW-0812">Transmembrane</keyword>
<dbReference type="RefSeq" id="WP_289600905.1">
    <property type="nucleotide sequence ID" value="NZ_JAUDCL010000060.1"/>
</dbReference>
<dbReference type="Proteomes" id="UP001529380">
    <property type="component" value="Unassembled WGS sequence"/>
</dbReference>
<comment type="caution">
    <text evidence="2">The sequence shown here is derived from an EMBL/GenBank/DDBJ whole genome shotgun (WGS) entry which is preliminary data.</text>
</comment>
<keyword evidence="1" id="KW-0472">Membrane</keyword>
<gene>
    <name evidence="2" type="ORF">QUW08_15565</name>
</gene>